<name>A0A672NB45_SINGR</name>
<dbReference type="PANTHER" id="PTHR10668">
    <property type="entry name" value="PHYTOENE DEHYDROGENASE"/>
    <property type="match status" value="1"/>
</dbReference>
<dbReference type="PANTHER" id="PTHR10668:SF103">
    <property type="entry name" value="PYRIDINE NUCLEOTIDE-DISULFIDE OXIDOREDUCTASE DOMAIN-CONTAINING PROTEIN 2"/>
    <property type="match status" value="1"/>
</dbReference>
<organism evidence="2 3">
    <name type="scientific">Sinocyclocheilus grahami</name>
    <name type="common">Dianchi golden-line fish</name>
    <name type="synonym">Barbus grahami</name>
    <dbReference type="NCBI Taxonomy" id="75366"/>
    <lineage>
        <taxon>Eukaryota</taxon>
        <taxon>Metazoa</taxon>
        <taxon>Chordata</taxon>
        <taxon>Craniata</taxon>
        <taxon>Vertebrata</taxon>
        <taxon>Euteleostomi</taxon>
        <taxon>Actinopterygii</taxon>
        <taxon>Neopterygii</taxon>
        <taxon>Teleostei</taxon>
        <taxon>Ostariophysi</taxon>
        <taxon>Cypriniformes</taxon>
        <taxon>Cyprinidae</taxon>
        <taxon>Cyprininae</taxon>
        <taxon>Sinocyclocheilus</taxon>
    </lineage>
</organism>
<keyword evidence="3" id="KW-1185">Reference proteome</keyword>
<evidence type="ECO:0000313" key="3">
    <source>
        <dbReference type="Proteomes" id="UP000472262"/>
    </source>
</evidence>
<reference evidence="2" key="1">
    <citation type="submission" date="2025-08" db="UniProtKB">
        <authorList>
            <consortium name="Ensembl"/>
        </authorList>
    </citation>
    <scope>IDENTIFICATION</scope>
</reference>
<evidence type="ECO:0000313" key="2">
    <source>
        <dbReference type="Ensembl" id="ENSSGRP00000048473.1"/>
    </source>
</evidence>
<dbReference type="SUPFAM" id="SSF51905">
    <property type="entry name" value="FAD/NAD(P)-binding domain"/>
    <property type="match status" value="1"/>
</dbReference>
<comment type="similarity">
    <text evidence="1">Belongs to the carotenoid/retinoid oxidoreductase family.</text>
</comment>
<proteinExistence type="inferred from homology"/>
<dbReference type="Pfam" id="PF13450">
    <property type="entry name" value="NAD_binding_8"/>
    <property type="match status" value="1"/>
</dbReference>
<sequence length="540" mass="58682">MAAAVRAGLWHRGVISATRRGSHSSTALKPQYDAVIIGAGHNGLIASAYLQKGGLKTAVLERRHVLGGAAVSEEIIPGFHFSRASYLLSLLRPHIYQDLELKKHGLKVYMRDPYSFTPMLEDGVRGRPPPSLTLGADLAKTQQEIGKFSEKDAKVYPDFLSYLERLACAIHPLLDAPPVDIPGLTQGSLRKKISALSSLKPLVKSGLKLEKNIPDFYELVTAPVMKVLNRWFESEPLRATLATDSVIGTVCSILERCLGLRGGRNGWSDVEQVLIGQDGSAKGVVLTDGTEVHSKVVLSNATPYITFKQLTPQDALPEAFITAVDQIDYTSPVTKINVAVDKLPNFLAAANSADGKPGPHHQCSIHLNCESVEVLEEAYREGQQGRPSSRPMIEMTIPSVLDPTLAPPGCHVVSLFIQFTPYLLEGRHAWTDEDRERFADTAFDWVERYAPGFKKSIVGKDILTPADLERVFGLTGGNIFHGSMSLDQLYLARPLPSVADYRTPVKGLYLCGSGSPPGGGVMGAAGWNSALKVLADFKRL</sequence>
<dbReference type="Ensembl" id="ENSSGRT00000051811.1">
    <property type="protein sequence ID" value="ENSSGRP00000048473.1"/>
    <property type="gene ID" value="ENSSGRG00000025778.1"/>
</dbReference>
<gene>
    <name evidence="2" type="primary">pyroxd2</name>
</gene>
<dbReference type="InterPro" id="IPR036188">
    <property type="entry name" value="FAD/NAD-bd_sf"/>
</dbReference>
<dbReference type="Proteomes" id="UP000472262">
    <property type="component" value="Unassembled WGS sequence"/>
</dbReference>
<protein>
    <submittedName>
        <fullName evidence="2">Pyridine nucleotide-disulfide oxidoreductase domain-containing protein 2-like</fullName>
    </submittedName>
</protein>
<accession>A0A672NB45</accession>
<reference evidence="2" key="2">
    <citation type="submission" date="2025-09" db="UniProtKB">
        <authorList>
            <consortium name="Ensembl"/>
        </authorList>
    </citation>
    <scope>IDENTIFICATION</scope>
</reference>
<dbReference type="AlphaFoldDB" id="A0A672NB45"/>
<dbReference type="Gene3D" id="3.50.50.60">
    <property type="entry name" value="FAD/NAD(P)-binding domain"/>
    <property type="match status" value="1"/>
</dbReference>
<evidence type="ECO:0000256" key="1">
    <source>
        <dbReference type="ARBA" id="ARBA00006046"/>
    </source>
</evidence>